<dbReference type="Proteomes" id="UP000516148">
    <property type="component" value="Chromosome"/>
</dbReference>
<dbReference type="EMBL" id="CP061038">
    <property type="protein sequence ID" value="QNQ10614.1"/>
    <property type="molecule type" value="Genomic_DNA"/>
</dbReference>
<dbReference type="InterPro" id="IPR048667">
    <property type="entry name" value="Imm5-like"/>
</dbReference>
<proteinExistence type="predicted"/>
<sequence length="129" mass="13692">MSDHRKLALWAADCAERVLDLFEAQHPDDARPRQAIQAARQWESGDLAMTGARDHAFAAHAAARDAATPAGSAAARAAGHAAATAHVVTHAPHAATYALKAKAFAGGDAEAERNWQRLHLPSHLRNLVP</sequence>
<dbReference type="KEGG" id="spap:H3Z74_05275"/>
<dbReference type="RefSeq" id="WP_187762905.1">
    <property type="nucleotide sequence ID" value="NZ_CP061038.1"/>
</dbReference>
<reference evidence="2 3" key="1">
    <citation type="submission" date="2020-09" db="EMBL/GenBank/DDBJ databases">
        <title>Sphingomonas sp., a new species isolated from pork steak.</title>
        <authorList>
            <person name="Heidler von Heilborn D."/>
        </authorList>
    </citation>
    <scope>NUCLEOTIDE SEQUENCE [LARGE SCALE GENOMIC DNA]</scope>
    <source>
        <strain evidence="3">S8-3T</strain>
    </source>
</reference>
<dbReference type="AlphaFoldDB" id="A0A7H0LLR1"/>
<evidence type="ECO:0000313" key="2">
    <source>
        <dbReference type="EMBL" id="QNQ10614.1"/>
    </source>
</evidence>
<gene>
    <name evidence="2" type="ORF">H3Z74_05275</name>
</gene>
<keyword evidence="3" id="KW-1185">Reference proteome</keyword>
<evidence type="ECO:0000313" key="3">
    <source>
        <dbReference type="Proteomes" id="UP000516148"/>
    </source>
</evidence>
<feature type="domain" description="Imm-5-like" evidence="1">
    <location>
        <begin position="2"/>
        <end position="122"/>
    </location>
</feature>
<protein>
    <recommendedName>
        <fullName evidence="1">Imm-5-like domain-containing protein</fullName>
    </recommendedName>
</protein>
<dbReference type="Pfam" id="PF21805">
    <property type="entry name" value="Imm5_like"/>
    <property type="match status" value="1"/>
</dbReference>
<name>A0A7H0LLR1_9SPHN</name>
<evidence type="ECO:0000259" key="1">
    <source>
        <dbReference type="Pfam" id="PF21805"/>
    </source>
</evidence>
<organism evidence="2 3">
    <name type="scientific">Sphingomonas alpina</name>
    <dbReference type="NCBI Taxonomy" id="653931"/>
    <lineage>
        <taxon>Bacteria</taxon>
        <taxon>Pseudomonadati</taxon>
        <taxon>Pseudomonadota</taxon>
        <taxon>Alphaproteobacteria</taxon>
        <taxon>Sphingomonadales</taxon>
        <taxon>Sphingomonadaceae</taxon>
        <taxon>Sphingomonas</taxon>
    </lineage>
</organism>
<accession>A0A7H0LLR1</accession>